<dbReference type="EMBL" id="CP003563">
    <property type="protein sequence ID" value="AFL53686.1"/>
    <property type="molecule type" value="Genomic_DNA"/>
</dbReference>
<sequence length="746" mass="80291">MDILQEEITRRSVVVGTGALVVSFSLGRAFAQEPPATTTPTPPVSLPGSLDDDRFLDSWIRIDAANSVTVFTGKAELGQGIRTALLQVAAEELEVDPAEIQLVTADTGRTPNEGFTAGSQSMQNSGTAIRNAAAQVRALLLAEAAKRFGVAATELKAENKSVLARDGRSVSYGELVSGQILHVEAQPQSTFKQPGTFRVIGKSLPRVDIPAKVTGQPAYVHDLRLDGMLHARVVRPPSPAAELTKFDSGGVEAMPGVVSVVRDGSFLAVVAEKEFQAVNAMRTLAAAAKWQEQETLPDQVDLPAELQKLEREVGTVAEAGMLSSGGKVFEATYTRPYQIHGSIGPSCAVALMKEDGALDVWSHTQGVFPDRAAIAEMLAMPEDKVRVVHMEGSGCYGHNGADDAAADAALIATKLPGKPVRVQWMREQEHSWEPYGPAMLMKVSATLDAQGKITSWAYDLWSNTHSTRPGGAGALLAGRHKAQAFQPKPARLSISPSGNGDRNANPLYVTPNKRVLWHFLPDMPLRVSALRALGAYANVFAIESTIDELALMAEADPVEFRLRHMEDPRARAVIELAAERFGWNDAQMPRNHGRGFGFARYKNLAAYLAVAMEVEVAPETGRVRVVRAVSAIDGGEVVNPEGIRNQTEGGILQSISWTLYEAVTFDRTRITSTDWSSYPILRFASVPDSIEVHIVERPGEPFLGTGEAAQGPAAAAVANAIRNATGKRFYDLPFTRDRIRDAVGGV</sequence>
<dbReference type="SUPFAM" id="SSF56003">
    <property type="entry name" value="Molybdenum cofactor-binding domain"/>
    <property type="match status" value="2"/>
</dbReference>
<keyword evidence="2" id="KW-0560">Oxidoreductase</keyword>
<dbReference type="InterPro" id="IPR052516">
    <property type="entry name" value="N-heterocyclic_Hydroxylase"/>
</dbReference>
<dbReference type="InterPro" id="IPR012368">
    <property type="entry name" value="OxRdtase_Mopterin-bd_su_IorB"/>
</dbReference>
<dbReference type="InterPro" id="IPR000674">
    <property type="entry name" value="Ald_Oxase/Xan_DH_a/b"/>
</dbReference>
<dbReference type="eggNOG" id="COG1529">
    <property type="taxonomic scope" value="Bacteria"/>
</dbReference>
<dbReference type="AlphaFoldDB" id="I3XCT0"/>
<feature type="domain" description="Aldehyde oxidase/xanthine dehydrogenase a/b hammerhead" evidence="1">
    <location>
        <begin position="214"/>
        <end position="294"/>
    </location>
</feature>
<dbReference type="HOGENOM" id="CLU_013917_0_0_5"/>
<dbReference type="EC" id="1.2.99.3" evidence="2"/>
<dbReference type="PANTHER" id="PTHR47495:SF1">
    <property type="entry name" value="BLL3820 PROTEIN"/>
    <property type="match status" value="1"/>
</dbReference>
<name>I3XCT0_SINF2</name>
<dbReference type="Pfam" id="PF20256">
    <property type="entry name" value="MoCoBD_2"/>
    <property type="match status" value="2"/>
</dbReference>
<accession>I3XCT0</accession>
<dbReference type="Pfam" id="PF02738">
    <property type="entry name" value="MoCoBD_1"/>
    <property type="match status" value="1"/>
</dbReference>
<proteinExistence type="predicted"/>
<dbReference type="SMART" id="SM01008">
    <property type="entry name" value="Ald_Xan_dh_C"/>
    <property type="match status" value="1"/>
</dbReference>
<dbReference type="PANTHER" id="PTHR47495">
    <property type="entry name" value="ALDEHYDE DEHYDROGENASE"/>
    <property type="match status" value="1"/>
</dbReference>
<dbReference type="InterPro" id="IPR046867">
    <property type="entry name" value="AldOxase/xan_DH_MoCoBD2"/>
</dbReference>
<dbReference type="Proteomes" id="UP000006180">
    <property type="component" value="Chromosome"/>
</dbReference>
<dbReference type="STRING" id="1185652.USDA257_c51600"/>
<organism evidence="2 3">
    <name type="scientific">Sinorhizobium fredii (strain USDA 257)</name>
    <dbReference type="NCBI Taxonomy" id="1185652"/>
    <lineage>
        <taxon>Bacteria</taxon>
        <taxon>Pseudomonadati</taxon>
        <taxon>Pseudomonadota</taxon>
        <taxon>Alphaproteobacteria</taxon>
        <taxon>Hyphomicrobiales</taxon>
        <taxon>Rhizobiaceae</taxon>
        <taxon>Sinorhizobium/Ensifer group</taxon>
        <taxon>Sinorhizobium</taxon>
    </lineage>
</organism>
<dbReference type="KEGG" id="sfd:USDA257_c51600"/>
<dbReference type="PIRSF" id="PIRSF036389">
    <property type="entry name" value="IOR_B"/>
    <property type="match status" value="1"/>
</dbReference>
<reference evidence="2 3" key="1">
    <citation type="journal article" date="2012" name="J. Bacteriol.">
        <title>Complete genome sequence of the broad-host-range strain Sinorhizobium fredii USDA257.</title>
        <authorList>
            <person name="Schuldes J."/>
            <person name="Rodriguez Orbegoso M."/>
            <person name="Schmeisser C."/>
            <person name="Krishnan H.B."/>
            <person name="Daniel R."/>
            <person name="Streit W.R."/>
        </authorList>
    </citation>
    <scope>NUCLEOTIDE SEQUENCE [LARGE SCALE GENOMIC DNA]</scope>
    <source>
        <strain evidence="2 3">USDA 257</strain>
    </source>
</reference>
<evidence type="ECO:0000259" key="1">
    <source>
        <dbReference type="SMART" id="SM01008"/>
    </source>
</evidence>
<dbReference type="PATRIC" id="fig|1185652.3.peg.5351"/>
<dbReference type="RefSeq" id="WP_014765803.1">
    <property type="nucleotide sequence ID" value="NC_018000.1"/>
</dbReference>
<evidence type="ECO:0000313" key="2">
    <source>
        <dbReference type="EMBL" id="AFL53686.1"/>
    </source>
</evidence>
<protein>
    <submittedName>
        <fullName evidence="2">Membrane-bound aldehyde dehydrogenase</fullName>
        <ecNumber evidence="2">1.2.99.3</ecNumber>
    </submittedName>
</protein>
<gene>
    <name evidence="2" type="ORF">USDA257_c51600</name>
</gene>
<dbReference type="GO" id="GO:0016491">
    <property type="term" value="F:oxidoreductase activity"/>
    <property type="evidence" value="ECO:0007669"/>
    <property type="project" value="UniProtKB-KW"/>
</dbReference>
<dbReference type="InterPro" id="IPR008274">
    <property type="entry name" value="AldOxase/xan_DH_MoCoBD1"/>
</dbReference>
<dbReference type="Gene3D" id="3.30.365.10">
    <property type="entry name" value="Aldehyde oxidase/xanthine dehydrogenase, molybdopterin binding domain"/>
    <property type="match status" value="4"/>
</dbReference>
<dbReference type="InterPro" id="IPR037165">
    <property type="entry name" value="AldOxase/xan_DH_Mopterin-bd_sf"/>
</dbReference>
<evidence type="ECO:0000313" key="3">
    <source>
        <dbReference type="Proteomes" id="UP000006180"/>
    </source>
</evidence>
<dbReference type="Gene3D" id="3.90.1170.50">
    <property type="entry name" value="Aldehyde oxidase/xanthine dehydrogenase, a/b hammerhead"/>
    <property type="match status" value="1"/>
</dbReference>